<dbReference type="AlphaFoldDB" id="A0AAN3D6Z0"/>
<accession>A0AAN3D6Z0</accession>
<organism evidence="1 2">
    <name type="scientific">Bacteroides ovatus (strain ATCC 8483 / DSM 1896 / JCM 5824 / BCRC 10623 / CCUG 4943 / NCTC 11153)</name>
    <dbReference type="NCBI Taxonomy" id="411476"/>
    <lineage>
        <taxon>Bacteria</taxon>
        <taxon>Pseudomonadati</taxon>
        <taxon>Bacteroidota</taxon>
        <taxon>Bacteroidia</taxon>
        <taxon>Bacteroidales</taxon>
        <taxon>Bacteroidaceae</taxon>
        <taxon>Bacteroides</taxon>
    </lineage>
</organism>
<dbReference type="Proteomes" id="UP000005475">
    <property type="component" value="Unassembled WGS sequence"/>
</dbReference>
<reference evidence="1 2" key="1">
    <citation type="submission" date="2007-03" db="EMBL/GenBank/DDBJ databases">
        <authorList>
            <person name="Fulton L."/>
            <person name="Clifton S."/>
            <person name="Fulton B."/>
            <person name="Xu J."/>
            <person name="Minx P."/>
            <person name="Pepin K.H."/>
            <person name="Johnson M."/>
            <person name="Thiruvilangam P."/>
            <person name="Bhonagiri V."/>
            <person name="Nash W.E."/>
            <person name="Mardis E.R."/>
            <person name="Wilson R.K."/>
        </authorList>
    </citation>
    <scope>NUCLEOTIDE SEQUENCE [LARGE SCALE GENOMIC DNA]</scope>
    <source>
        <strain evidence="2">ATCC 8483 / DSM 1896 / JCM 5824 / BCRC 10623 / CCUG 4943 / NCTC 11153</strain>
    </source>
</reference>
<name>A0AAN3D6Z0_BACO1</name>
<reference evidence="2" key="2">
    <citation type="submission" date="2007-04" db="EMBL/GenBank/DDBJ databases">
        <title>Draft genome sequence of Bacteroides ovatus (ATCC 8483).</title>
        <authorList>
            <person name="Sudarsanam P."/>
            <person name="Ley R."/>
            <person name="Guruge J."/>
            <person name="Turnbaugh P.J."/>
            <person name="Mahowald M."/>
            <person name="Liep D."/>
            <person name="Gordon J."/>
        </authorList>
    </citation>
    <scope>NUCLEOTIDE SEQUENCE [LARGE SCALE GENOMIC DNA]</scope>
    <source>
        <strain evidence="2">ATCC 8483 / DSM 1896 / JCM 5824 / BCRC 10623 / CCUG 4943 / NCTC 11153</strain>
    </source>
</reference>
<evidence type="ECO:0000313" key="1">
    <source>
        <dbReference type="EMBL" id="EDO08988.1"/>
    </source>
</evidence>
<comment type="caution">
    <text evidence="1">The sequence shown here is derived from an EMBL/GenBank/DDBJ whole genome shotgun (WGS) entry which is preliminary data.</text>
</comment>
<evidence type="ECO:0000313" key="2">
    <source>
        <dbReference type="Proteomes" id="UP000005475"/>
    </source>
</evidence>
<sequence>MPVLFLRKSNVGYILSGKGAIGVSLRNALKSDETYL</sequence>
<proteinExistence type="predicted"/>
<dbReference type="EMBL" id="AAXF02000054">
    <property type="protein sequence ID" value="EDO08988.1"/>
    <property type="molecule type" value="Genomic_DNA"/>
</dbReference>
<protein>
    <submittedName>
        <fullName evidence="1">Uncharacterized protein</fullName>
    </submittedName>
</protein>
<gene>
    <name evidence="1" type="ORF">BACOVA_04846</name>
</gene>